<dbReference type="FunFam" id="2.100.10.30:FF:000001">
    <property type="entry name" value="Jacalin-related lectin 33"/>
    <property type="match status" value="1"/>
</dbReference>
<dbReference type="Proteomes" id="UP000826271">
    <property type="component" value="Unassembled WGS sequence"/>
</dbReference>
<dbReference type="GO" id="GO:0030246">
    <property type="term" value="F:carbohydrate binding"/>
    <property type="evidence" value="ECO:0007669"/>
    <property type="project" value="UniProtKB-KW"/>
</dbReference>
<dbReference type="Pfam" id="PF01419">
    <property type="entry name" value="Jacalin"/>
    <property type="match status" value="1"/>
</dbReference>
<evidence type="ECO:0000313" key="5">
    <source>
        <dbReference type="Proteomes" id="UP000826271"/>
    </source>
</evidence>
<evidence type="ECO:0000313" key="4">
    <source>
        <dbReference type="EMBL" id="KAG8382130.1"/>
    </source>
</evidence>
<name>A0AAV6XKT5_9LAMI</name>
<evidence type="ECO:0000259" key="3">
    <source>
        <dbReference type="PROSITE" id="PS51752"/>
    </source>
</evidence>
<proteinExistence type="inferred from homology"/>
<accession>A0AAV6XKT5</accession>
<dbReference type="InterPro" id="IPR001229">
    <property type="entry name" value="Jacalin-like_lectin_dom"/>
</dbReference>
<keyword evidence="5" id="KW-1185">Reference proteome</keyword>
<evidence type="ECO:0000256" key="2">
    <source>
        <dbReference type="ARBA" id="ARBA00022734"/>
    </source>
</evidence>
<protein>
    <recommendedName>
        <fullName evidence="3">Jacalin-type lectin domain-containing protein</fullName>
    </recommendedName>
</protein>
<dbReference type="AlphaFoldDB" id="A0AAV6XKT5"/>
<dbReference type="CDD" id="cd09612">
    <property type="entry name" value="Jacalin"/>
    <property type="match status" value="1"/>
</dbReference>
<keyword evidence="2" id="KW-0430">Lectin</keyword>
<dbReference type="PROSITE" id="PS51752">
    <property type="entry name" value="JACALIN_LECTIN"/>
    <property type="match status" value="1"/>
</dbReference>
<organism evidence="4 5">
    <name type="scientific">Buddleja alternifolia</name>
    <dbReference type="NCBI Taxonomy" id="168488"/>
    <lineage>
        <taxon>Eukaryota</taxon>
        <taxon>Viridiplantae</taxon>
        <taxon>Streptophyta</taxon>
        <taxon>Embryophyta</taxon>
        <taxon>Tracheophyta</taxon>
        <taxon>Spermatophyta</taxon>
        <taxon>Magnoliopsida</taxon>
        <taxon>eudicotyledons</taxon>
        <taxon>Gunneridae</taxon>
        <taxon>Pentapetalae</taxon>
        <taxon>asterids</taxon>
        <taxon>lamiids</taxon>
        <taxon>Lamiales</taxon>
        <taxon>Scrophulariaceae</taxon>
        <taxon>Buddlejeae</taxon>
        <taxon>Buddleja</taxon>
    </lineage>
</organism>
<dbReference type="PANTHER" id="PTHR47293">
    <property type="entry name" value="JACALIN-RELATED LECTIN 3"/>
    <property type="match status" value="1"/>
</dbReference>
<reference evidence="4" key="1">
    <citation type="submission" date="2019-10" db="EMBL/GenBank/DDBJ databases">
        <authorList>
            <person name="Zhang R."/>
            <person name="Pan Y."/>
            <person name="Wang J."/>
            <person name="Ma R."/>
            <person name="Yu S."/>
        </authorList>
    </citation>
    <scope>NUCLEOTIDE SEQUENCE</scope>
    <source>
        <strain evidence="4">LA-IB0</strain>
        <tissue evidence="4">Leaf</tissue>
    </source>
</reference>
<dbReference type="Gene3D" id="2.100.10.30">
    <property type="entry name" value="Jacalin-like lectin domain"/>
    <property type="match status" value="1"/>
</dbReference>
<dbReference type="SMART" id="SM00915">
    <property type="entry name" value="Jacalin"/>
    <property type="match status" value="1"/>
</dbReference>
<comment type="similarity">
    <text evidence="1">Belongs to the jacalin lectin family.</text>
</comment>
<dbReference type="EMBL" id="WHWC01000005">
    <property type="protein sequence ID" value="KAG8382130.1"/>
    <property type="molecule type" value="Genomic_DNA"/>
</dbReference>
<sequence length="159" mass="17104">MVNMGCVKDQNTVGVGPWGGPGGNHFDDGTYDGVREITLTSGDCIDSIQIVYEKNCKPVVAPKHGAGGGHNTAQIKLQFPEEFLKEVSGHYSPLNGQSGNPYVRSLKFKSNMRTFGPFGVEQGTPFSLPMQGGKIVGFKGKSGWYLDAIGFHITPLKPM</sequence>
<comment type="caution">
    <text evidence="4">The sequence shown here is derived from an EMBL/GenBank/DDBJ whole genome shotgun (WGS) entry which is preliminary data.</text>
</comment>
<dbReference type="PANTHER" id="PTHR47293:SF15">
    <property type="entry name" value="JACALIN-RELATED LECTIN 19"/>
    <property type="match status" value="1"/>
</dbReference>
<evidence type="ECO:0000256" key="1">
    <source>
        <dbReference type="ARBA" id="ARBA00006568"/>
    </source>
</evidence>
<dbReference type="InterPro" id="IPR036404">
    <property type="entry name" value="Jacalin-like_lectin_dom_sf"/>
</dbReference>
<dbReference type="InterPro" id="IPR033734">
    <property type="entry name" value="Jacalin-like_lectin_dom_plant"/>
</dbReference>
<feature type="domain" description="Jacalin-type lectin" evidence="3">
    <location>
        <begin position="12"/>
        <end position="155"/>
    </location>
</feature>
<dbReference type="SUPFAM" id="SSF51101">
    <property type="entry name" value="Mannose-binding lectins"/>
    <property type="match status" value="1"/>
</dbReference>
<gene>
    <name evidence="4" type="ORF">BUALT_Bualt05G0044700</name>
</gene>